<proteinExistence type="predicted"/>
<evidence type="ECO:0000313" key="2">
    <source>
        <dbReference type="EMBL" id="NYS69298.1"/>
    </source>
</evidence>
<dbReference type="InterPro" id="IPR001466">
    <property type="entry name" value="Beta-lactam-related"/>
</dbReference>
<accession>A0A853EJ25</accession>
<dbReference type="PANTHER" id="PTHR46825">
    <property type="entry name" value="D-ALANYL-D-ALANINE-CARBOXYPEPTIDASE/ENDOPEPTIDASE AMPH"/>
    <property type="match status" value="1"/>
</dbReference>
<dbReference type="AlphaFoldDB" id="A0A853EJ25"/>
<feature type="domain" description="Beta-lactamase-related" evidence="1">
    <location>
        <begin position="55"/>
        <end position="342"/>
    </location>
</feature>
<dbReference type="SUPFAM" id="SSF56601">
    <property type="entry name" value="beta-lactamase/transpeptidase-like"/>
    <property type="match status" value="1"/>
</dbReference>
<dbReference type="Pfam" id="PF00144">
    <property type="entry name" value="Beta-lactamase"/>
    <property type="match status" value="1"/>
</dbReference>
<gene>
    <name evidence="2" type="ORF">HZZ05_07155</name>
</gene>
<reference evidence="2 3" key="1">
    <citation type="submission" date="2020-07" db="EMBL/GenBank/DDBJ databases">
        <title>MOT database genomes.</title>
        <authorList>
            <person name="Joseph S."/>
            <person name="Aduse-Opoku J."/>
            <person name="Hashim A."/>
            <person name="Wade W."/>
            <person name="Curtis M."/>
        </authorList>
    </citation>
    <scope>NUCLEOTIDE SEQUENCE [LARGE SCALE GENOMIC DNA]</scope>
    <source>
        <strain evidence="2 3">WMus004</strain>
    </source>
</reference>
<evidence type="ECO:0000313" key="3">
    <source>
        <dbReference type="Proteomes" id="UP000572528"/>
    </source>
</evidence>
<dbReference type="PANTHER" id="PTHR46825:SF9">
    <property type="entry name" value="BETA-LACTAMASE-RELATED DOMAIN-CONTAINING PROTEIN"/>
    <property type="match status" value="1"/>
</dbReference>
<dbReference type="Gene3D" id="3.40.710.10">
    <property type="entry name" value="DD-peptidase/beta-lactamase superfamily"/>
    <property type="match status" value="1"/>
</dbReference>
<organism evidence="2 3">
    <name type="scientific">Actinomyces bowdenii</name>
    <dbReference type="NCBI Taxonomy" id="131109"/>
    <lineage>
        <taxon>Bacteria</taxon>
        <taxon>Bacillati</taxon>
        <taxon>Actinomycetota</taxon>
        <taxon>Actinomycetes</taxon>
        <taxon>Actinomycetales</taxon>
        <taxon>Actinomycetaceae</taxon>
        <taxon>Actinomyces</taxon>
    </lineage>
</organism>
<evidence type="ECO:0000259" key="1">
    <source>
        <dbReference type="Pfam" id="PF00144"/>
    </source>
</evidence>
<sequence>MSSHPDSHRSFQHWCETSLHSALVKATARRRGLPPPQVLVAAPGVHFSFGAIGQPFHTASIGKTFVAALTARLAHKGLLALDSPVGDLAPGLDLRKLPAAPGVNLHRDVTVAHLLSHRSGLPDPLMPPGRHSTECSLSRLIDAPDRHWSPAQVLEQTAGLPPTGRPGERFSYSDANYALILCILERIAAAPFTELLSRHVFKPAGMESTGQPHTTATDEELGRLDIAPMWIGGHEVSRMRALTAGSADGGAVSTAEDLARFQVALHEKGLVDAPLLARMARPLSRLRPGIHYGTGLATIRFSEFMPLILRGLPEPVGGIGLSATHCFYYPRQRTHVVMNFHSTAQMRRSFAVHLSIARRLARQQG</sequence>
<dbReference type="EMBL" id="JACBXV010000084">
    <property type="protein sequence ID" value="NYS69298.1"/>
    <property type="molecule type" value="Genomic_DNA"/>
</dbReference>
<dbReference type="Proteomes" id="UP000572528">
    <property type="component" value="Unassembled WGS sequence"/>
</dbReference>
<dbReference type="InterPro" id="IPR012338">
    <property type="entry name" value="Beta-lactam/transpept-like"/>
</dbReference>
<dbReference type="RefSeq" id="WP_179900585.1">
    <property type="nucleotide sequence ID" value="NZ_JACBXV010000084.1"/>
</dbReference>
<protein>
    <submittedName>
        <fullName evidence="2">Beta-lactamase family protein</fullName>
    </submittedName>
</protein>
<comment type="caution">
    <text evidence="2">The sequence shown here is derived from an EMBL/GenBank/DDBJ whole genome shotgun (WGS) entry which is preliminary data.</text>
</comment>
<name>A0A853EJ25_9ACTO</name>
<dbReference type="InterPro" id="IPR050491">
    <property type="entry name" value="AmpC-like"/>
</dbReference>